<gene>
    <name evidence="1" type="ORF">CALMAC_LOCUS2702</name>
</gene>
<organism evidence="1 2">
    <name type="scientific">Callosobruchus maculatus</name>
    <name type="common">Southern cowpea weevil</name>
    <name type="synonym">Pulse bruchid</name>
    <dbReference type="NCBI Taxonomy" id="64391"/>
    <lineage>
        <taxon>Eukaryota</taxon>
        <taxon>Metazoa</taxon>
        <taxon>Ecdysozoa</taxon>
        <taxon>Arthropoda</taxon>
        <taxon>Hexapoda</taxon>
        <taxon>Insecta</taxon>
        <taxon>Pterygota</taxon>
        <taxon>Neoptera</taxon>
        <taxon>Endopterygota</taxon>
        <taxon>Coleoptera</taxon>
        <taxon>Polyphaga</taxon>
        <taxon>Cucujiformia</taxon>
        <taxon>Chrysomeloidea</taxon>
        <taxon>Chrysomelidae</taxon>
        <taxon>Bruchinae</taxon>
        <taxon>Bruchini</taxon>
        <taxon>Callosobruchus</taxon>
    </lineage>
</organism>
<dbReference type="Proteomes" id="UP000410492">
    <property type="component" value="Unassembled WGS sequence"/>
</dbReference>
<protein>
    <submittedName>
        <fullName evidence="1">Uncharacterized protein</fullName>
    </submittedName>
</protein>
<reference evidence="1 2" key="1">
    <citation type="submission" date="2019-01" db="EMBL/GenBank/DDBJ databases">
        <authorList>
            <person name="Sayadi A."/>
        </authorList>
    </citation>
    <scope>NUCLEOTIDE SEQUENCE [LARGE SCALE GENOMIC DNA]</scope>
</reference>
<proteinExistence type="predicted"/>
<evidence type="ECO:0000313" key="1">
    <source>
        <dbReference type="EMBL" id="VEN37462.1"/>
    </source>
</evidence>
<sequence length="58" mass="6727">MIVDREHDNLREIKSIGRSEVVQSLIDNSGSLDAIWVCRYLSTYGTISGWRYFNNSLF</sequence>
<keyword evidence="2" id="KW-1185">Reference proteome</keyword>
<dbReference type="AlphaFoldDB" id="A0A653BPG4"/>
<accession>A0A653BPG4</accession>
<dbReference type="EMBL" id="CAACVG010003391">
    <property type="protein sequence ID" value="VEN37462.1"/>
    <property type="molecule type" value="Genomic_DNA"/>
</dbReference>
<dbReference type="OrthoDB" id="6772657at2759"/>
<name>A0A653BPG4_CALMS</name>
<evidence type="ECO:0000313" key="2">
    <source>
        <dbReference type="Proteomes" id="UP000410492"/>
    </source>
</evidence>